<gene>
    <name evidence="13" type="ORF">LNL84_05600</name>
</gene>
<feature type="chain" id="PRO_5040796318" description="Endo-1,3-beta-glucanase btgC" evidence="12">
    <location>
        <begin position="21"/>
        <end position="633"/>
    </location>
</feature>
<keyword evidence="3" id="KW-0378">Hydrolase</keyword>
<feature type="signal peptide" evidence="12">
    <location>
        <begin position="1"/>
        <end position="20"/>
    </location>
</feature>
<dbReference type="InterPro" id="IPR050732">
    <property type="entry name" value="Beta-glucan_modifiers"/>
</dbReference>
<keyword evidence="4" id="KW-0472">Membrane</keyword>
<name>A0A9X1W9M2_9VIBR</name>
<evidence type="ECO:0000256" key="3">
    <source>
        <dbReference type="ARBA" id="ARBA00022801"/>
    </source>
</evidence>
<keyword evidence="7" id="KW-0961">Cell wall biogenesis/degradation</keyword>
<evidence type="ECO:0000256" key="7">
    <source>
        <dbReference type="ARBA" id="ARBA00023316"/>
    </source>
</evidence>
<dbReference type="Gene3D" id="3.20.20.80">
    <property type="entry name" value="Glycosidases"/>
    <property type="match status" value="1"/>
</dbReference>
<keyword evidence="5" id="KW-0325">Glycoprotein</keyword>
<dbReference type="GO" id="GO:0000272">
    <property type="term" value="P:polysaccharide catabolic process"/>
    <property type="evidence" value="ECO:0007669"/>
    <property type="project" value="UniProtKB-KW"/>
</dbReference>
<keyword evidence="2" id="KW-1003">Cell membrane</keyword>
<evidence type="ECO:0000256" key="9">
    <source>
        <dbReference type="ARBA" id="ARBA00037649"/>
    </source>
</evidence>
<evidence type="ECO:0000256" key="8">
    <source>
        <dbReference type="ARBA" id="ARBA00023326"/>
    </source>
</evidence>
<dbReference type="GO" id="GO:0042973">
    <property type="term" value="F:glucan endo-1,3-beta-D-glucosidase activity"/>
    <property type="evidence" value="ECO:0007669"/>
    <property type="project" value="TreeGrafter"/>
</dbReference>
<dbReference type="GO" id="GO:0005576">
    <property type="term" value="C:extracellular region"/>
    <property type="evidence" value="ECO:0007669"/>
    <property type="project" value="TreeGrafter"/>
</dbReference>
<keyword evidence="6" id="KW-0119">Carbohydrate metabolism</keyword>
<evidence type="ECO:0000313" key="13">
    <source>
        <dbReference type="EMBL" id="MCJ2376306.1"/>
    </source>
</evidence>
<dbReference type="RefSeq" id="WP_244355745.1">
    <property type="nucleotide sequence ID" value="NZ_JAJNNZ010000003.1"/>
</dbReference>
<evidence type="ECO:0000256" key="4">
    <source>
        <dbReference type="ARBA" id="ARBA00023136"/>
    </source>
</evidence>
<comment type="caution">
    <text evidence="13">The sequence shown here is derived from an EMBL/GenBank/DDBJ whole genome shotgun (WGS) entry which is preliminary data.</text>
</comment>
<evidence type="ECO:0000256" key="5">
    <source>
        <dbReference type="ARBA" id="ARBA00023180"/>
    </source>
</evidence>
<evidence type="ECO:0000256" key="10">
    <source>
        <dbReference type="ARBA" id="ARBA00042373"/>
    </source>
</evidence>
<evidence type="ECO:0000256" key="1">
    <source>
        <dbReference type="ARBA" id="ARBA00004236"/>
    </source>
</evidence>
<keyword evidence="8" id="KW-0624">Polysaccharide degradation</keyword>
<keyword evidence="14" id="KW-1185">Reference proteome</keyword>
<keyword evidence="12" id="KW-0732">Signal</keyword>
<dbReference type="InterPro" id="IPR008979">
    <property type="entry name" value="Galactose-bd-like_sf"/>
</dbReference>
<dbReference type="EMBL" id="JAJNNZ010000003">
    <property type="protein sequence ID" value="MCJ2376306.1"/>
    <property type="molecule type" value="Genomic_DNA"/>
</dbReference>
<protein>
    <recommendedName>
        <fullName evidence="11">Endo-1,3-beta-glucanase btgC</fullName>
    </recommendedName>
    <alternativeName>
        <fullName evidence="10">Laminarinase btgC</fullName>
    </alternativeName>
</protein>
<dbReference type="Gene3D" id="2.60.120.430">
    <property type="entry name" value="Galactose-binding lectin"/>
    <property type="match status" value="1"/>
</dbReference>
<comment type="function">
    <text evidence="9">Glucanases play a role in cell expansion during growth, in cell-cell fusion during mating, and in spore release during sporulation. This enzyme may be involved in beta-glucan degradation. Active on laminarin and lichenan.</text>
</comment>
<dbReference type="AlphaFoldDB" id="A0A9X1W9M2"/>
<organism evidence="13 14">
    <name type="scientific">Vibrio gelatinilyticus</name>
    <dbReference type="NCBI Taxonomy" id="2893468"/>
    <lineage>
        <taxon>Bacteria</taxon>
        <taxon>Pseudomonadati</taxon>
        <taxon>Pseudomonadota</taxon>
        <taxon>Gammaproteobacteria</taxon>
        <taxon>Vibrionales</taxon>
        <taxon>Vibrionaceae</taxon>
        <taxon>Vibrio</taxon>
    </lineage>
</organism>
<dbReference type="SUPFAM" id="SSF51445">
    <property type="entry name" value="(Trans)glycosidases"/>
    <property type="match status" value="1"/>
</dbReference>
<dbReference type="PANTHER" id="PTHR16631">
    <property type="entry name" value="GLUCAN 1,3-BETA-GLUCOSIDASE"/>
    <property type="match status" value="1"/>
</dbReference>
<dbReference type="PANTHER" id="PTHR16631:SF17">
    <property type="entry name" value="GLUCAN ENDO-1,3-BETA-GLUCOSIDASE BTGC"/>
    <property type="match status" value="1"/>
</dbReference>
<dbReference type="PROSITE" id="PS51257">
    <property type="entry name" value="PROKAR_LIPOPROTEIN"/>
    <property type="match status" value="1"/>
</dbReference>
<evidence type="ECO:0000256" key="6">
    <source>
        <dbReference type="ARBA" id="ARBA00023277"/>
    </source>
</evidence>
<proteinExistence type="predicted"/>
<dbReference type="GO" id="GO:0009986">
    <property type="term" value="C:cell surface"/>
    <property type="evidence" value="ECO:0007669"/>
    <property type="project" value="TreeGrafter"/>
</dbReference>
<comment type="subcellular location">
    <subcellularLocation>
        <location evidence="1">Cell membrane</location>
    </subcellularLocation>
</comment>
<evidence type="ECO:0000313" key="14">
    <source>
        <dbReference type="Proteomes" id="UP001139488"/>
    </source>
</evidence>
<dbReference type="SUPFAM" id="SSF49785">
    <property type="entry name" value="Galactose-binding domain-like"/>
    <property type="match status" value="1"/>
</dbReference>
<dbReference type="GO" id="GO:0071555">
    <property type="term" value="P:cell wall organization"/>
    <property type="evidence" value="ECO:0007669"/>
    <property type="project" value="UniProtKB-KW"/>
</dbReference>
<dbReference type="Proteomes" id="UP001139488">
    <property type="component" value="Unassembled WGS sequence"/>
</dbReference>
<dbReference type="InterPro" id="IPR017853">
    <property type="entry name" value="GH"/>
</dbReference>
<evidence type="ECO:0000256" key="12">
    <source>
        <dbReference type="SAM" id="SignalP"/>
    </source>
</evidence>
<accession>A0A9X1W9M2</accession>
<evidence type="ECO:0000256" key="11">
    <source>
        <dbReference type="ARBA" id="ARBA00043078"/>
    </source>
</evidence>
<evidence type="ECO:0000256" key="2">
    <source>
        <dbReference type="ARBA" id="ARBA00022475"/>
    </source>
</evidence>
<dbReference type="GO" id="GO:0005886">
    <property type="term" value="C:plasma membrane"/>
    <property type="evidence" value="ECO:0007669"/>
    <property type="project" value="UniProtKB-SubCell"/>
</dbReference>
<sequence>MRRCNLKTIATVVLSCFLFACGDEQLSGAVETDPGSGGNEVTELAPQPTPATFPVASNGDALLGNPDYLAISYGAWRTTVRESGAIVPSIDDHKEDMKILAAMGIKVLRTYNTQGFIGLDGKSNTENLLQAIKELKEEDASFEMYVMLGVWIDALNSWTDLDIVHDQENPGNALEIAKAKELALAYPDIVKVIAVGNEAMVAWAEYHVVPGIILGHVNDLQSWKQQSPDTADLWITSSDNFAVWAGDDANGNHREQADIKALIEAVDYISLHTYAHHDTHYDPTFKEAWKVPLSEQELSKEEQIASAMEKAYNRTLDQIAKGQTFVNSVDPTKPIHIGETGWSTVSSEMFGEGGTQAADEYKQKIFYDDMRELTNNFGASLFFFQAFDEPWKGDPNNPTHSEKHFGLIDIDGKVKYLAWDKVDTLNDLGLTRGDVSQFEASYGGDEITLLDTVLPPPFVIPVAPGEAGEFIVLSTGPFTGADAFGWEGTTWAGIDETTGILTVVPTVPAIKDWGWGAMVGDNNPRDLSDKSSIRFEIRGSTEQGNPLAEFVFGVGFQTDYGEWGSNYSVKFNDGNGYTLTEEWQTITIDIATDLPESVLQLDKVKNPLIVHHTSIDGNLTESDIQLRNISWFE</sequence>
<reference evidence="13" key="1">
    <citation type="submission" date="2021-11" db="EMBL/GenBank/DDBJ databases">
        <title>Vibrio ZSDE26 sp. nov. and Vibrio ZSDZ34 sp. nov., isolated from coastal seawater in Qingdao.</title>
        <authorList>
            <person name="Zhang P."/>
        </authorList>
    </citation>
    <scope>NUCLEOTIDE SEQUENCE</scope>
    <source>
        <strain evidence="13">ZSDZ34</strain>
    </source>
</reference>